<evidence type="ECO:0000313" key="3">
    <source>
        <dbReference type="Proteomes" id="UP000652761"/>
    </source>
</evidence>
<organism evidence="2 3">
    <name type="scientific">Colocasia esculenta</name>
    <name type="common">Wild taro</name>
    <name type="synonym">Arum esculentum</name>
    <dbReference type="NCBI Taxonomy" id="4460"/>
    <lineage>
        <taxon>Eukaryota</taxon>
        <taxon>Viridiplantae</taxon>
        <taxon>Streptophyta</taxon>
        <taxon>Embryophyta</taxon>
        <taxon>Tracheophyta</taxon>
        <taxon>Spermatophyta</taxon>
        <taxon>Magnoliopsida</taxon>
        <taxon>Liliopsida</taxon>
        <taxon>Araceae</taxon>
        <taxon>Aroideae</taxon>
        <taxon>Colocasieae</taxon>
        <taxon>Colocasia</taxon>
    </lineage>
</organism>
<dbReference type="OrthoDB" id="1294469at2759"/>
<accession>A0A843XDX3</accession>
<dbReference type="Proteomes" id="UP000652761">
    <property type="component" value="Unassembled WGS sequence"/>
</dbReference>
<sequence>MAQHGHCRGAAPDSLHSSCHDNLKKPNRNKSLRRLVVVWHYLAVECPHTLQPIVIYSCHDCWLYIFYNRTDFFAGLGSGTWTSGPLQRTLLIVIRQIGLIKPYRKGMKSHYQLKDDFERMIQLSTPSLDSESGSTPISTEEAFVSVMGKDRSGRVRCGDSRETLCTWYGTGEGLSSSAYQQQISSMEDVLRTQGQEME</sequence>
<feature type="region of interest" description="Disordered" evidence="1">
    <location>
        <begin position="1"/>
        <end position="22"/>
    </location>
</feature>
<comment type="caution">
    <text evidence="2">The sequence shown here is derived from an EMBL/GenBank/DDBJ whole genome shotgun (WGS) entry which is preliminary data.</text>
</comment>
<evidence type="ECO:0000313" key="2">
    <source>
        <dbReference type="EMBL" id="MQM17482.1"/>
    </source>
</evidence>
<proteinExistence type="predicted"/>
<evidence type="ECO:0000256" key="1">
    <source>
        <dbReference type="SAM" id="MobiDB-lite"/>
    </source>
</evidence>
<gene>
    <name evidence="2" type="ORF">Taro_050453</name>
</gene>
<dbReference type="AlphaFoldDB" id="A0A843XDX3"/>
<reference evidence="2" key="1">
    <citation type="submission" date="2017-07" db="EMBL/GenBank/DDBJ databases">
        <title>Taro Niue Genome Assembly and Annotation.</title>
        <authorList>
            <person name="Atibalentja N."/>
            <person name="Keating K."/>
            <person name="Fields C.J."/>
        </authorList>
    </citation>
    <scope>NUCLEOTIDE SEQUENCE</scope>
    <source>
        <strain evidence="2">Niue_2</strain>
        <tissue evidence="2">Leaf</tissue>
    </source>
</reference>
<keyword evidence="3" id="KW-1185">Reference proteome</keyword>
<name>A0A843XDX3_COLES</name>
<protein>
    <submittedName>
        <fullName evidence="2">Uncharacterized protein</fullName>
    </submittedName>
</protein>
<dbReference type="EMBL" id="NMUH01007577">
    <property type="protein sequence ID" value="MQM17482.1"/>
    <property type="molecule type" value="Genomic_DNA"/>
</dbReference>